<protein>
    <recommendedName>
        <fullName evidence="2">site-specific DNA-methyltransferase (adenine-specific)</fullName>
        <ecNumber evidence="2">2.1.1.72</ecNumber>
    </recommendedName>
</protein>
<keyword evidence="5" id="KW-0949">S-adenosyl-L-methionine</keyword>
<evidence type="ECO:0000313" key="8">
    <source>
        <dbReference type="EMBL" id="QJA22196.1"/>
    </source>
</evidence>
<evidence type="ECO:0000256" key="5">
    <source>
        <dbReference type="ARBA" id="ARBA00022691"/>
    </source>
</evidence>
<evidence type="ECO:0000313" key="9">
    <source>
        <dbReference type="Proteomes" id="UP000502681"/>
    </source>
</evidence>
<dbReference type="PRINTS" id="PR00506">
    <property type="entry name" value="D21N6MTFRASE"/>
</dbReference>
<dbReference type="RefSeq" id="WP_107169265.1">
    <property type="nucleotide sequence ID" value="NZ_CP038498.1"/>
</dbReference>
<gene>
    <name evidence="8" type="ORF">E2566_20915</name>
</gene>
<comment type="similarity">
    <text evidence="1">Belongs to the N(4)/N(6)-methyltransferase family.</text>
</comment>
<evidence type="ECO:0000256" key="1">
    <source>
        <dbReference type="ARBA" id="ARBA00006594"/>
    </source>
</evidence>
<dbReference type="InterPro" id="IPR002052">
    <property type="entry name" value="DNA_methylase_N6_adenine_CS"/>
</dbReference>
<feature type="domain" description="DNA methylase N-4/N-6" evidence="7">
    <location>
        <begin position="131"/>
        <end position="342"/>
    </location>
</feature>
<dbReference type="PROSITE" id="PS00092">
    <property type="entry name" value="N6_MTASE"/>
    <property type="match status" value="1"/>
</dbReference>
<dbReference type="Pfam" id="PF01555">
    <property type="entry name" value="N6_N4_Mtase"/>
    <property type="match status" value="1"/>
</dbReference>
<dbReference type="InterPro" id="IPR002295">
    <property type="entry name" value="N4/N6-MTase_EcoPI_Mod-like"/>
</dbReference>
<name>A0ABX6L7G6_9GAMM</name>
<keyword evidence="4" id="KW-0808">Transferase</keyword>
<keyword evidence="9" id="KW-1185">Reference proteome</keyword>
<dbReference type="EMBL" id="CP038498">
    <property type="protein sequence ID" value="QJA22196.1"/>
    <property type="molecule type" value="Genomic_DNA"/>
</dbReference>
<evidence type="ECO:0000256" key="6">
    <source>
        <dbReference type="ARBA" id="ARBA00047942"/>
    </source>
</evidence>
<sequence length="394" mass="45424">MYYKNGLFSAIGIDPADKKKLNAFCKISGVPVARLKYYDEENIYPSGSDLIKICTASGLNDVLLKLKMGFVDASLMNVLRSKSDEIYSIINSEIKGDNLVNNVNFNFQTKLGKLYQGDCIEFLKSVDSDSVDMIFADPPFNLDKIYPSGMDDNLKHDKYIGWCQEWIYQCVRVLKHGGSFFIWNLPKWNTELSAYLSGMLTFRHWIATDIKYSLPIQSKLYPSHYSMLYYIKGKKPNVFHPDRLPMQVCPKCYGDLKDYGGYKDKMNPKGVNMTDIWYDIPPVRHAKYKRREGSNELSIKLLDRVIEMSTNEGDVILDPFGGSGTTYIAAEIKNRKWIGSELGPLDVIIDRFNRIDEESKIVDNYRSQINNLFPDNIKAKRKQRKIWTDDDFNK</sequence>
<comment type="catalytic activity">
    <reaction evidence="6">
        <text>a 2'-deoxyadenosine in DNA + S-adenosyl-L-methionine = an N(6)-methyl-2'-deoxyadenosine in DNA + S-adenosyl-L-homocysteine + H(+)</text>
        <dbReference type="Rhea" id="RHEA:15197"/>
        <dbReference type="Rhea" id="RHEA-COMP:12418"/>
        <dbReference type="Rhea" id="RHEA-COMP:12419"/>
        <dbReference type="ChEBI" id="CHEBI:15378"/>
        <dbReference type="ChEBI" id="CHEBI:57856"/>
        <dbReference type="ChEBI" id="CHEBI:59789"/>
        <dbReference type="ChEBI" id="CHEBI:90615"/>
        <dbReference type="ChEBI" id="CHEBI:90616"/>
        <dbReference type="EC" id="2.1.1.72"/>
    </reaction>
</comment>
<dbReference type="InterPro" id="IPR029063">
    <property type="entry name" value="SAM-dependent_MTases_sf"/>
</dbReference>
<evidence type="ECO:0000256" key="2">
    <source>
        <dbReference type="ARBA" id="ARBA00011900"/>
    </source>
</evidence>
<proteinExistence type="inferred from homology"/>
<evidence type="ECO:0000256" key="4">
    <source>
        <dbReference type="ARBA" id="ARBA00022679"/>
    </source>
</evidence>
<dbReference type="Gene3D" id="3.40.50.150">
    <property type="entry name" value="Vaccinia Virus protein VP39"/>
    <property type="match status" value="1"/>
</dbReference>
<accession>A0ABX6L7G6</accession>
<reference evidence="8 9" key="1">
    <citation type="submission" date="2019-04" db="EMBL/GenBank/DDBJ databases">
        <title>Whole Genome Sequencing of Pectobacterium punjabense SS95.</title>
        <authorList>
            <person name="Sarfraz S."/>
            <person name="Oulghazi S."/>
            <person name="Roques C."/>
            <person name="Vandecasteele C."/>
            <person name="Faure D."/>
        </authorList>
    </citation>
    <scope>NUCLEOTIDE SEQUENCE [LARGE SCALE GENOMIC DNA]</scope>
    <source>
        <strain evidence="8 9">SS95</strain>
    </source>
</reference>
<keyword evidence="3" id="KW-0489">Methyltransferase</keyword>
<dbReference type="SUPFAM" id="SSF53335">
    <property type="entry name" value="S-adenosyl-L-methionine-dependent methyltransferases"/>
    <property type="match status" value="1"/>
</dbReference>
<organism evidence="8 9">
    <name type="scientific">Pectobacterium punjabense</name>
    <dbReference type="NCBI Taxonomy" id="2108399"/>
    <lineage>
        <taxon>Bacteria</taxon>
        <taxon>Pseudomonadati</taxon>
        <taxon>Pseudomonadota</taxon>
        <taxon>Gammaproteobacteria</taxon>
        <taxon>Enterobacterales</taxon>
        <taxon>Pectobacteriaceae</taxon>
        <taxon>Pectobacterium</taxon>
    </lineage>
</organism>
<dbReference type="Proteomes" id="UP000502681">
    <property type="component" value="Chromosome"/>
</dbReference>
<dbReference type="InterPro" id="IPR002941">
    <property type="entry name" value="DNA_methylase_N4/N6"/>
</dbReference>
<evidence type="ECO:0000256" key="3">
    <source>
        <dbReference type="ARBA" id="ARBA00022603"/>
    </source>
</evidence>
<evidence type="ECO:0000259" key="7">
    <source>
        <dbReference type="Pfam" id="PF01555"/>
    </source>
</evidence>
<dbReference type="GeneID" id="90765424"/>
<dbReference type="EC" id="2.1.1.72" evidence="2"/>